<evidence type="ECO:0000256" key="2">
    <source>
        <dbReference type="ARBA" id="ARBA00023125"/>
    </source>
</evidence>
<dbReference type="Gene3D" id="1.10.10.60">
    <property type="entry name" value="Homeodomain-like"/>
    <property type="match status" value="2"/>
</dbReference>
<dbReference type="Proteomes" id="UP000241209">
    <property type="component" value="Unassembled WGS sequence"/>
</dbReference>
<dbReference type="SMART" id="SM00342">
    <property type="entry name" value="HTH_ARAC"/>
    <property type="match status" value="1"/>
</dbReference>
<dbReference type="PANTHER" id="PTHR43280">
    <property type="entry name" value="ARAC-FAMILY TRANSCRIPTIONAL REGULATOR"/>
    <property type="match status" value="1"/>
</dbReference>
<accession>A0A2T4PR27</accession>
<gene>
    <name evidence="5" type="ORF">BU072_11615</name>
</gene>
<sequence>MMYDCNLKIYQTLNVQSEFNIGLLLLYIIEGSSNISINGKTNMYKSNDMIVINDLDHYRILSSKKSVIACLFLSRVELDKFFRFNKKYYINKDKLDLSVLKFYMNKLIVNYVNDQSENEKQNKILEYINQLVMTLHLYRKLDGTIISNNIDVYSGINYMYEHYKEKLYIGKVATQCLLSVRRFSNKLEEVTGMRFNELLRNIRLSYSAFDLMYTKKLISQIANDNGFTNESGFITHFRDKYHITPAKFRKQLENDHYYPFHNKNTTLLRSFEHINDQIKYLTDRDVDYVSIDINMKNKIRSKISTPNLLIYIRDIETLTNNFQQSKLLSMRREIGLFGLLFSHQLFYELYQSNFENNKLVHQMFSFSLEHQFDISFEVKLGKNQNIEVFTLIFKRLLNYLTDCTYFYGQRSFQFYIDASYYQFNRISKIIQDNLKESKVILVLNKQNNYLAKRMSHKVNDNKQIACKVHHEIDSDKDITSILKNNPSLNILYQPNIPNRIESLISIFKWSIAFNQNISMIIDDTWLDSMIPSQSSHLMIKELQLNKESHYQLFELILTLKRLRGDIVYFNGLILMTHYLNEYQIIIFPNMKIFNRLHQRININGFKLGEIEYRHHDILIKNNQLIINSDGDNHKNMAEVSFKREIGKLIVQFYTSPYAIKHIYIKQKIN</sequence>
<evidence type="ECO:0000256" key="1">
    <source>
        <dbReference type="ARBA" id="ARBA00023015"/>
    </source>
</evidence>
<feature type="domain" description="HTH araC/xylS-type" evidence="4">
    <location>
        <begin position="153"/>
        <end position="251"/>
    </location>
</feature>
<dbReference type="STRING" id="1167632.GCA_000286335_01471"/>
<dbReference type="InterPro" id="IPR018060">
    <property type="entry name" value="HTH_AraC"/>
</dbReference>
<evidence type="ECO:0000313" key="6">
    <source>
        <dbReference type="Proteomes" id="UP000241209"/>
    </source>
</evidence>
<dbReference type="PANTHER" id="PTHR43280:SF2">
    <property type="entry name" value="HTH-TYPE TRANSCRIPTIONAL REGULATOR EXSA"/>
    <property type="match status" value="1"/>
</dbReference>
<keyword evidence="1" id="KW-0805">Transcription regulation</keyword>
<dbReference type="AlphaFoldDB" id="A0A2T4PR27"/>
<proteinExistence type="predicted"/>
<dbReference type="InterPro" id="IPR009057">
    <property type="entry name" value="Homeodomain-like_sf"/>
</dbReference>
<dbReference type="GO" id="GO:0043565">
    <property type="term" value="F:sequence-specific DNA binding"/>
    <property type="evidence" value="ECO:0007669"/>
    <property type="project" value="InterPro"/>
</dbReference>
<reference evidence="5 6" key="1">
    <citation type="journal article" date="2016" name="Front. Microbiol.">
        <title>Comprehensive Phylogenetic Analysis of Bovine Non-aureus Staphylococci Species Based on Whole-Genome Sequencing.</title>
        <authorList>
            <person name="Naushad S."/>
            <person name="Barkema H.W."/>
            <person name="Luby C."/>
            <person name="Condas L.A."/>
            <person name="Nobrega D.B."/>
            <person name="Carson D.A."/>
            <person name="De Buck J."/>
        </authorList>
    </citation>
    <scope>NUCLEOTIDE SEQUENCE [LARGE SCALE GENOMIC DNA]</scope>
    <source>
        <strain evidence="5 6">SNUC 2204</strain>
    </source>
</reference>
<dbReference type="EMBL" id="PZFK01000029">
    <property type="protein sequence ID" value="PTI28413.1"/>
    <property type="molecule type" value="Genomic_DNA"/>
</dbReference>
<organism evidence="5 6">
    <name type="scientific">Mammaliicoccus vitulinus</name>
    <dbReference type="NCBI Taxonomy" id="71237"/>
    <lineage>
        <taxon>Bacteria</taxon>
        <taxon>Bacillati</taxon>
        <taxon>Bacillota</taxon>
        <taxon>Bacilli</taxon>
        <taxon>Bacillales</taxon>
        <taxon>Staphylococcaceae</taxon>
        <taxon>Mammaliicoccus</taxon>
    </lineage>
</organism>
<evidence type="ECO:0000259" key="4">
    <source>
        <dbReference type="PROSITE" id="PS01124"/>
    </source>
</evidence>
<comment type="caution">
    <text evidence="5">The sequence shown here is derived from an EMBL/GenBank/DDBJ whole genome shotgun (WGS) entry which is preliminary data.</text>
</comment>
<dbReference type="Pfam" id="PF12833">
    <property type="entry name" value="HTH_18"/>
    <property type="match status" value="1"/>
</dbReference>
<protein>
    <recommendedName>
        <fullName evidence="4">HTH araC/xylS-type domain-containing protein</fullName>
    </recommendedName>
</protein>
<dbReference type="PROSITE" id="PS01124">
    <property type="entry name" value="HTH_ARAC_FAMILY_2"/>
    <property type="match status" value="1"/>
</dbReference>
<keyword evidence="2" id="KW-0238">DNA-binding</keyword>
<dbReference type="GO" id="GO:0003700">
    <property type="term" value="F:DNA-binding transcription factor activity"/>
    <property type="evidence" value="ECO:0007669"/>
    <property type="project" value="InterPro"/>
</dbReference>
<dbReference type="RefSeq" id="WP_107557277.1">
    <property type="nucleotide sequence ID" value="NZ_PZFK01000029.1"/>
</dbReference>
<evidence type="ECO:0000313" key="5">
    <source>
        <dbReference type="EMBL" id="PTI28413.1"/>
    </source>
</evidence>
<name>A0A2T4PR27_9STAP</name>
<keyword evidence="3" id="KW-0804">Transcription</keyword>
<dbReference type="SUPFAM" id="SSF46689">
    <property type="entry name" value="Homeodomain-like"/>
    <property type="match status" value="1"/>
</dbReference>
<evidence type="ECO:0000256" key="3">
    <source>
        <dbReference type="ARBA" id="ARBA00023163"/>
    </source>
</evidence>